<dbReference type="InterPro" id="IPR059179">
    <property type="entry name" value="MLKL-like_MCAfunc"/>
</dbReference>
<dbReference type="Proteomes" id="UP000623467">
    <property type="component" value="Unassembled WGS sequence"/>
</dbReference>
<dbReference type="Gene3D" id="1.20.930.20">
    <property type="entry name" value="Adaptor protein Cbl, N-terminal domain"/>
    <property type="match status" value="1"/>
</dbReference>
<dbReference type="AlphaFoldDB" id="A0A8H6Z6E3"/>
<evidence type="ECO:0000313" key="2">
    <source>
        <dbReference type="EMBL" id="KAF7371176.1"/>
    </source>
</evidence>
<dbReference type="EMBL" id="JACAZH010000004">
    <property type="protein sequence ID" value="KAF7371176.1"/>
    <property type="molecule type" value="Genomic_DNA"/>
</dbReference>
<name>A0A8H6Z6E3_9AGAR</name>
<accession>A0A8H6Z6E3</accession>
<organism evidence="2 3">
    <name type="scientific">Mycena sanguinolenta</name>
    <dbReference type="NCBI Taxonomy" id="230812"/>
    <lineage>
        <taxon>Eukaryota</taxon>
        <taxon>Fungi</taxon>
        <taxon>Dikarya</taxon>
        <taxon>Basidiomycota</taxon>
        <taxon>Agaricomycotina</taxon>
        <taxon>Agaricomycetes</taxon>
        <taxon>Agaricomycetidae</taxon>
        <taxon>Agaricales</taxon>
        <taxon>Marasmiineae</taxon>
        <taxon>Mycenaceae</taxon>
        <taxon>Mycena</taxon>
    </lineage>
</organism>
<protein>
    <submittedName>
        <fullName evidence="2">Uncharacterized protein</fullName>
    </submittedName>
</protein>
<dbReference type="GO" id="GO:0007166">
    <property type="term" value="P:cell surface receptor signaling pathway"/>
    <property type="evidence" value="ECO:0007669"/>
    <property type="project" value="InterPro"/>
</dbReference>
<feature type="region of interest" description="Disordered" evidence="1">
    <location>
        <begin position="227"/>
        <end position="249"/>
    </location>
</feature>
<feature type="compositionally biased region" description="Low complexity" evidence="1">
    <location>
        <begin position="232"/>
        <end position="241"/>
    </location>
</feature>
<comment type="caution">
    <text evidence="2">The sequence shown here is derived from an EMBL/GenBank/DDBJ whole genome shotgun (WGS) entry which is preliminary data.</text>
</comment>
<dbReference type="OrthoDB" id="3034835at2759"/>
<sequence>MYRSGCTSTIPFLATNKQAIGIAAHCCLMVAVLLTTLRQTSRPHERAPPGLYEPTRSPPLSEMTLSAKADIVLGTTIKVVDVVANVVPLTGVPYVGPVLSLASGILVMIQRVRDNSKALQQLGDHVQQLITAVKPVESLSAEMEQNLENLIPVLLEIKEFVLMRMSSRTRFRRALNNVFDESKIKEYRDRIGQELALFGVRAAINWDKKLDKVIRISKRSARGESDVRQRFRSSVSSSSDSADLPWPHRTQPFQLTTQHHNSDIAPVPPEAMSKSDIPTFDLVIPDDVFKHIDDNPSLLAILGVTIVFRNPPSVLQISRVLGMPWTGVQVALETISPYLPGLDSAIDWNSNIELPRSLKDSILQRDQFSTRYYHGLVAKWCLVSQTLDARDIFYSGDFWEFHVCNADLSTDLLTALRSSPQPLDPISRDQLPKVIQWLEKNGGPADLISTYSEASKKSPERVYIMGGMSSFLL</sequence>
<evidence type="ECO:0000256" key="1">
    <source>
        <dbReference type="SAM" id="MobiDB-lite"/>
    </source>
</evidence>
<gene>
    <name evidence="2" type="ORF">MSAN_00753100</name>
</gene>
<evidence type="ECO:0000313" key="3">
    <source>
        <dbReference type="Proteomes" id="UP000623467"/>
    </source>
</evidence>
<reference evidence="2" key="1">
    <citation type="submission" date="2020-05" db="EMBL/GenBank/DDBJ databases">
        <title>Mycena genomes resolve the evolution of fungal bioluminescence.</title>
        <authorList>
            <person name="Tsai I.J."/>
        </authorList>
    </citation>
    <scope>NUCLEOTIDE SEQUENCE</scope>
    <source>
        <strain evidence="2">160909Yilan</strain>
    </source>
</reference>
<dbReference type="InterPro" id="IPR036537">
    <property type="entry name" value="Adaptor_Cbl_N_dom_sf"/>
</dbReference>
<proteinExistence type="predicted"/>
<keyword evidence="3" id="KW-1185">Reference proteome</keyword>
<dbReference type="CDD" id="cd21037">
    <property type="entry name" value="MLKL_NTD"/>
    <property type="match status" value="1"/>
</dbReference>